<protein>
    <submittedName>
        <fullName evidence="3">DUF255 domain-containing protein</fullName>
    </submittedName>
</protein>
<dbReference type="EMBL" id="JBHSDS010000003">
    <property type="protein sequence ID" value="MFC4357221.1"/>
    <property type="molecule type" value="Genomic_DNA"/>
</dbReference>
<dbReference type="Gene3D" id="3.40.30.10">
    <property type="entry name" value="Glutaredoxin"/>
    <property type="match status" value="1"/>
</dbReference>
<dbReference type="SUPFAM" id="SSF48208">
    <property type="entry name" value="Six-hairpin glycosidases"/>
    <property type="match status" value="1"/>
</dbReference>
<gene>
    <name evidence="3" type="ORF">ACFO0N_04565</name>
</gene>
<dbReference type="PROSITE" id="PS51352">
    <property type="entry name" value="THIOREDOXIN_2"/>
    <property type="match status" value="1"/>
</dbReference>
<dbReference type="SUPFAM" id="SSF52833">
    <property type="entry name" value="Thioredoxin-like"/>
    <property type="match status" value="1"/>
</dbReference>
<feature type="region of interest" description="Disordered" evidence="1">
    <location>
        <begin position="119"/>
        <end position="140"/>
    </location>
</feature>
<dbReference type="InterPro" id="IPR004879">
    <property type="entry name" value="Ssp411-like_TRX"/>
</dbReference>
<dbReference type="PANTHER" id="PTHR42899">
    <property type="entry name" value="SPERMATOGENESIS-ASSOCIATED PROTEIN 20"/>
    <property type="match status" value="1"/>
</dbReference>
<dbReference type="Proteomes" id="UP001595921">
    <property type="component" value="Unassembled WGS sequence"/>
</dbReference>
<comment type="caution">
    <text evidence="3">The sequence shown here is derived from an EMBL/GenBank/DDBJ whole genome shotgun (WGS) entry which is preliminary data.</text>
</comment>
<dbReference type="RefSeq" id="WP_267622477.1">
    <property type="nucleotide sequence ID" value="NZ_JAODIW010000006.1"/>
</dbReference>
<accession>A0ABD5P8J6</accession>
<dbReference type="InterPro" id="IPR008928">
    <property type="entry name" value="6-hairpin_glycosidase_sf"/>
</dbReference>
<sequence>MDDDTRVEWREWGAEAFAEADRTGKPVLLSLSATWCGDCHEMDVETYAEPRIAANVNDGFVPVRVDVDRHPRVRERYNMGGFPSTVFTTPSGKLLTGATYLGPGGMRQVLDRVRETWDAKGESGGRVPRALAGEPTPRGPVDDRIEAHVAGQLGDKYDGEFAGWGSDAKFPLPRTVEFALKREREQALRTLDAITRNLSDGVAGGFFRYAGARNWGDVNHEKLLDSNAALLRAFANAYLYTGDESYRDTADAAVDFLTDGLWTGVAFGGSVGPAGGRSYYELDAEERESATGPRRDLTAYAGANALAVDALLTYHAYTDDERTREYAERTMAYLEDELLVDPESLADDERFADGAVDADAPGLAVVHYRESDEVGEAGLLADQARVAAAFARAETVLGEGLDVARDAADYALATLFDDEEGSFRDGPAAGPGLLDRPLRPLDDTVEMADALLDLAVLADDPRYREVAREAVGAFAGAWDRIGVQVAGYGAVAGRLCRDPLVVALDAPVGSDLHRAALRVADHEKVVVPNATAQLEGRVGPEETTGDAAYLLVGDDAHRAETPDDLMALVAEHASG</sequence>
<dbReference type="PIRSF" id="PIRSF006402">
    <property type="entry name" value="UCP006402_thioredoxin"/>
    <property type="match status" value="1"/>
</dbReference>
<dbReference type="InterPro" id="IPR013766">
    <property type="entry name" value="Thioredoxin_domain"/>
</dbReference>
<organism evidence="3 4">
    <name type="scientific">Halobium salinum</name>
    <dbReference type="NCBI Taxonomy" id="1364940"/>
    <lineage>
        <taxon>Archaea</taxon>
        <taxon>Methanobacteriati</taxon>
        <taxon>Methanobacteriota</taxon>
        <taxon>Stenosarchaea group</taxon>
        <taxon>Halobacteria</taxon>
        <taxon>Halobacteriales</taxon>
        <taxon>Haloferacaceae</taxon>
        <taxon>Halobium</taxon>
    </lineage>
</organism>
<feature type="domain" description="Thioredoxin" evidence="2">
    <location>
        <begin position="1"/>
        <end position="115"/>
    </location>
</feature>
<evidence type="ECO:0000259" key="2">
    <source>
        <dbReference type="PROSITE" id="PS51352"/>
    </source>
</evidence>
<dbReference type="Gene3D" id="1.50.10.10">
    <property type="match status" value="1"/>
</dbReference>
<dbReference type="PANTHER" id="PTHR42899:SF1">
    <property type="entry name" value="SPERMATOGENESIS-ASSOCIATED PROTEIN 20"/>
    <property type="match status" value="1"/>
</dbReference>
<reference evidence="3 4" key="1">
    <citation type="journal article" date="2019" name="Int. J. Syst. Evol. Microbiol.">
        <title>The Global Catalogue of Microorganisms (GCM) 10K type strain sequencing project: providing services to taxonomists for standard genome sequencing and annotation.</title>
        <authorList>
            <consortium name="The Broad Institute Genomics Platform"/>
            <consortium name="The Broad Institute Genome Sequencing Center for Infectious Disease"/>
            <person name="Wu L."/>
            <person name="Ma J."/>
        </authorList>
    </citation>
    <scope>NUCLEOTIDE SEQUENCE [LARGE SCALE GENOMIC DNA]</scope>
    <source>
        <strain evidence="3 4">CGMCC 1.12553</strain>
    </source>
</reference>
<keyword evidence="4" id="KW-1185">Reference proteome</keyword>
<proteinExistence type="predicted"/>
<evidence type="ECO:0000313" key="3">
    <source>
        <dbReference type="EMBL" id="MFC4357221.1"/>
    </source>
</evidence>
<evidence type="ECO:0000256" key="1">
    <source>
        <dbReference type="SAM" id="MobiDB-lite"/>
    </source>
</evidence>
<dbReference type="Pfam" id="PF03190">
    <property type="entry name" value="Thioredox_DsbH"/>
    <property type="match status" value="1"/>
</dbReference>
<dbReference type="InterPro" id="IPR036249">
    <property type="entry name" value="Thioredoxin-like_sf"/>
</dbReference>
<name>A0ABD5P8J6_9EURY</name>
<dbReference type="InterPro" id="IPR012341">
    <property type="entry name" value="6hp_glycosidase-like_sf"/>
</dbReference>
<evidence type="ECO:0000313" key="4">
    <source>
        <dbReference type="Proteomes" id="UP001595921"/>
    </source>
</evidence>
<dbReference type="AlphaFoldDB" id="A0ABD5P8J6"/>
<dbReference type="InterPro" id="IPR024705">
    <property type="entry name" value="Ssp411"/>
</dbReference>